<reference evidence="2" key="1">
    <citation type="submission" date="2022-11" db="UniProtKB">
        <authorList>
            <consortium name="WormBaseParasite"/>
        </authorList>
    </citation>
    <scope>IDENTIFICATION</scope>
</reference>
<accession>A0A914R174</accession>
<organism evidence="1 2">
    <name type="scientific">Parascaris equorum</name>
    <name type="common">Equine roundworm</name>
    <dbReference type="NCBI Taxonomy" id="6256"/>
    <lineage>
        <taxon>Eukaryota</taxon>
        <taxon>Metazoa</taxon>
        <taxon>Ecdysozoa</taxon>
        <taxon>Nematoda</taxon>
        <taxon>Chromadorea</taxon>
        <taxon>Rhabditida</taxon>
        <taxon>Spirurina</taxon>
        <taxon>Ascaridomorpha</taxon>
        <taxon>Ascaridoidea</taxon>
        <taxon>Ascarididae</taxon>
        <taxon>Parascaris</taxon>
    </lineage>
</organism>
<dbReference type="Proteomes" id="UP000887564">
    <property type="component" value="Unplaced"/>
</dbReference>
<sequence length="38" mass="4452">MSSRMRSSCSLTNQKSRSFASLNPYWFAFFVNTIMKNL</sequence>
<dbReference type="WBParaSite" id="PEQ_0000035501-mRNA-1">
    <property type="protein sequence ID" value="PEQ_0000035501-mRNA-1"/>
    <property type="gene ID" value="PEQ_0000035501"/>
</dbReference>
<evidence type="ECO:0000313" key="2">
    <source>
        <dbReference type="WBParaSite" id="PEQ_0000035501-mRNA-1"/>
    </source>
</evidence>
<dbReference type="AlphaFoldDB" id="A0A914R174"/>
<name>A0A914R174_PAREQ</name>
<keyword evidence="1" id="KW-1185">Reference proteome</keyword>
<evidence type="ECO:0000313" key="1">
    <source>
        <dbReference type="Proteomes" id="UP000887564"/>
    </source>
</evidence>
<proteinExistence type="predicted"/>
<protein>
    <submittedName>
        <fullName evidence="2">Uncharacterized protein</fullName>
    </submittedName>
</protein>